<gene>
    <name evidence="3" type="ordered locus">MTR_3g080720</name>
</gene>
<name>G7J7D1_MEDTR</name>
<reference evidence="4" key="3">
    <citation type="submission" date="2015-04" db="UniProtKB">
        <authorList>
            <consortium name="EnsemblPlants"/>
        </authorList>
    </citation>
    <scope>IDENTIFICATION</scope>
    <source>
        <strain evidence="4">cv. Jemalong A17</strain>
    </source>
</reference>
<reference evidence="3 5" key="1">
    <citation type="journal article" date="2011" name="Nature">
        <title>The Medicago genome provides insight into the evolution of rhizobial symbioses.</title>
        <authorList>
            <person name="Young N.D."/>
            <person name="Debelle F."/>
            <person name="Oldroyd G.E."/>
            <person name="Geurts R."/>
            <person name="Cannon S.B."/>
            <person name="Udvardi M.K."/>
            <person name="Benedito V.A."/>
            <person name="Mayer K.F."/>
            <person name="Gouzy J."/>
            <person name="Schoof H."/>
            <person name="Van de Peer Y."/>
            <person name="Proost S."/>
            <person name="Cook D.R."/>
            <person name="Meyers B.C."/>
            <person name="Spannagl M."/>
            <person name="Cheung F."/>
            <person name="De Mita S."/>
            <person name="Krishnakumar V."/>
            <person name="Gundlach H."/>
            <person name="Zhou S."/>
            <person name="Mudge J."/>
            <person name="Bharti A.K."/>
            <person name="Murray J.D."/>
            <person name="Naoumkina M.A."/>
            <person name="Rosen B."/>
            <person name="Silverstein K.A."/>
            <person name="Tang H."/>
            <person name="Rombauts S."/>
            <person name="Zhao P.X."/>
            <person name="Zhou P."/>
            <person name="Barbe V."/>
            <person name="Bardou P."/>
            <person name="Bechner M."/>
            <person name="Bellec A."/>
            <person name="Berger A."/>
            <person name="Berges H."/>
            <person name="Bidwell S."/>
            <person name="Bisseling T."/>
            <person name="Choisne N."/>
            <person name="Couloux A."/>
            <person name="Denny R."/>
            <person name="Deshpande S."/>
            <person name="Dai X."/>
            <person name="Doyle J.J."/>
            <person name="Dudez A.M."/>
            <person name="Farmer A.D."/>
            <person name="Fouteau S."/>
            <person name="Franken C."/>
            <person name="Gibelin C."/>
            <person name="Gish J."/>
            <person name="Goldstein S."/>
            <person name="Gonzalez A.J."/>
            <person name="Green P.J."/>
            <person name="Hallab A."/>
            <person name="Hartog M."/>
            <person name="Hua A."/>
            <person name="Humphray S.J."/>
            <person name="Jeong D.H."/>
            <person name="Jing Y."/>
            <person name="Jocker A."/>
            <person name="Kenton S.M."/>
            <person name="Kim D.J."/>
            <person name="Klee K."/>
            <person name="Lai H."/>
            <person name="Lang C."/>
            <person name="Lin S."/>
            <person name="Macmil S.L."/>
            <person name="Magdelenat G."/>
            <person name="Matthews L."/>
            <person name="McCorrison J."/>
            <person name="Monaghan E.L."/>
            <person name="Mun J.H."/>
            <person name="Najar F.Z."/>
            <person name="Nicholson C."/>
            <person name="Noirot C."/>
            <person name="O'Bleness M."/>
            <person name="Paule C.R."/>
            <person name="Poulain J."/>
            <person name="Prion F."/>
            <person name="Qin B."/>
            <person name="Qu C."/>
            <person name="Retzel E.F."/>
            <person name="Riddle C."/>
            <person name="Sallet E."/>
            <person name="Samain S."/>
            <person name="Samson N."/>
            <person name="Sanders I."/>
            <person name="Saurat O."/>
            <person name="Scarpelli C."/>
            <person name="Schiex T."/>
            <person name="Segurens B."/>
            <person name="Severin A.J."/>
            <person name="Sherrier D.J."/>
            <person name="Shi R."/>
            <person name="Sims S."/>
            <person name="Singer S.R."/>
            <person name="Sinharoy S."/>
            <person name="Sterck L."/>
            <person name="Viollet A."/>
            <person name="Wang B.B."/>
            <person name="Wang K."/>
            <person name="Wang M."/>
            <person name="Wang X."/>
            <person name="Warfsmann J."/>
            <person name="Weissenbach J."/>
            <person name="White D.D."/>
            <person name="White J.D."/>
            <person name="Wiley G.B."/>
            <person name="Wincker P."/>
            <person name="Xing Y."/>
            <person name="Yang L."/>
            <person name="Yao Z."/>
            <person name="Ying F."/>
            <person name="Zhai J."/>
            <person name="Zhou L."/>
            <person name="Zuber A."/>
            <person name="Denarie J."/>
            <person name="Dixon R.A."/>
            <person name="May G.D."/>
            <person name="Schwartz D.C."/>
            <person name="Rogers J."/>
            <person name="Quetier F."/>
            <person name="Town C.D."/>
            <person name="Roe B.A."/>
        </authorList>
    </citation>
    <scope>NUCLEOTIDE SEQUENCE [LARGE SCALE GENOMIC DNA]</scope>
    <source>
        <strain evidence="3">A17</strain>
        <strain evidence="4 5">cv. Jemalong A17</strain>
    </source>
</reference>
<dbReference type="Proteomes" id="UP000002051">
    <property type="component" value="Chromosome 3"/>
</dbReference>
<dbReference type="PaxDb" id="3880-AES71691"/>
<organism evidence="3 5">
    <name type="scientific">Medicago truncatula</name>
    <name type="common">Barrel medic</name>
    <name type="synonym">Medicago tribuloides</name>
    <dbReference type="NCBI Taxonomy" id="3880"/>
    <lineage>
        <taxon>Eukaryota</taxon>
        <taxon>Viridiplantae</taxon>
        <taxon>Streptophyta</taxon>
        <taxon>Embryophyta</taxon>
        <taxon>Tracheophyta</taxon>
        <taxon>Spermatophyta</taxon>
        <taxon>Magnoliopsida</taxon>
        <taxon>eudicotyledons</taxon>
        <taxon>Gunneridae</taxon>
        <taxon>Pentapetalae</taxon>
        <taxon>rosids</taxon>
        <taxon>fabids</taxon>
        <taxon>Fabales</taxon>
        <taxon>Fabaceae</taxon>
        <taxon>Papilionoideae</taxon>
        <taxon>50 kb inversion clade</taxon>
        <taxon>NPAAA clade</taxon>
        <taxon>Hologalegina</taxon>
        <taxon>IRL clade</taxon>
        <taxon>Trifolieae</taxon>
        <taxon>Medicago</taxon>
    </lineage>
</organism>
<dbReference type="HOGENOM" id="CLU_051087_0_0_1"/>
<feature type="region of interest" description="Disordered" evidence="1">
    <location>
        <begin position="1"/>
        <end position="43"/>
    </location>
</feature>
<accession>A0A0C3VJZ4</accession>
<protein>
    <recommendedName>
        <fullName evidence="2">Putative plant transposon protein domain-containing protein</fullName>
    </recommendedName>
</protein>
<evidence type="ECO:0000256" key="1">
    <source>
        <dbReference type="SAM" id="MobiDB-lite"/>
    </source>
</evidence>
<evidence type="ECO:0000313" key="4">
    <source>
        <dbReference type="EnsemblPlants" id="AES71691"/>
    </source>
</evidence>
<dbReference type="Pfam" id="PF20167">
    <property type="entry name" value="Transposase_32"/>
    <property type="match status" value="1"/>
</dbReference>
<feature type="compositionally biased region" description="Pro residues" evidence="1">
    <location>
        <begin position="31"/>
        <end position="41"/>
    </location>
</feature>
<dbReference type="EMBL" id="CM001219">
    <property type="protein sequence ID" value="AES71691.2"/>
    <property type="molecule type" value="Genomic_DNA"/>
</dbReference>
<evidence type="ECO:0000313" key="3">
    <source>
        <dbReference type="EMBL" id="AES71691.2"/>
    </source>
</evidence>
<dbReference type="EnsemblPlants" id="AES71691">
    <property type="protein sequence ID" value="AES71691"/>
    <property type="gene ID" value="MTR_3g080720"/>
</dbReference>
<dbReference type="AlphaFoldDB" id="G7J7D1"/>
<dbReference type="InterPro" id="IPR046796">
    <property type="entry name" value="Transposase_32_dom"/>
</dbReference>
<evidence type="ECO:0000313" key="5">
    <source>
        <dbReference type="Proteomes" id="UP000002051"/>
    </source>
</evidence>
<evidence type="ECO:0000259" key="2">
    <source>
        <dbReference type="Pfam" id="PF20167"/>
    </source>
</evidence>
<accession>G7J7D1</accession>
<proteinExistence type="predicted"/>
<reference evidence="3 5" key="2">
    <citation type="journal article" date="2014" name="BMC Genomics">
        <title>An improved genome release (version Mt4.0) for the model legume Medicago truncatula.</title>
        <authorList>
            <person name="Tang H."/>
            <person name="Krishnakumar V."/>
            <person name="Bidwell S."/>
            <person name="Rosen B."/>
            <person name="Chan A."/>
            <person name="Zhou S."/>
            <person name="Gentzbittel L."/>
            <person name="Childs K.L."/>
            <person name="Yandell M."/>
            <person name="Gundlach H."/>
            <person name="Mayer K.F."/>
            <person name="Schwartz D.C."/>
            <person name="Town C.D."/>
        </authorList>
    </citation>
    <scope>GENOME REANNOTATION</scope>
    <source>
        <strain evidence="4 5">cv. Jemalong A17</strain>
    </source>
</reference>
<sequence>MVDTRKKGKSQSQTQHSKKAKIAQKCKQPKKPNPNAPPPPSVNMRFYNEAARERFKLIKGYRVIPKRGFEFYKLIFNPEFFQIIIARGWECLITMIFEQANKTVGVEFYANARFMGRRHVSYVRGKEIDYSLERINNLIEIVPPEECELKAQLCVEGAKWQEGSHMFLRADFKPHVKAWTSFVVQTLEGTSCTSEIPLAGLLTIADILDGAPINVGELIANNIYMYSASSKKALPHLSIINWLYEEEIDIFGNDLSAPMMKPLTDTDMDGFFKDYQKRMRDIMVAAGQPQPQYQPQPPPPQFVAREGSSQQSAYAPIHLMMMDYMLWHANWMNEVSDQEMWNRPRFGQEFSEAVCLNRRAMTGSFERFDGSEEAMDRYFDVTRGRAQDREQKIRDDFVVGGARSRHYFGEESFAEENPSTWIPIDDMED</sequence>
<feature type="domain" description="Putative plant transposon protein" evidence="2">
    <location>
        <begin position="87"/>
        <end position="245"/>
    </location>
</feature>
<feature type="compositionally biased region" description="Basic residues" evidence="1">
    <location>
        <begin position="16"/>
        <end position="30"/>
    </location>
</feature>
<keyword evidence="5" id="KW-1185">Reference proteome</keyword>